<accession>A0ABV7SDW4</accession>
<proteinExistence type="predicted"/>
<protein>
    <recommendedName>
        <fullName evidence="3">Restriction endonuclease</fullName>
    </recommendedName>
</protein>
<evidence type="ECO:0000313" key="2">
    <source>
        <dbReference type="Proteomes" id="UP001595701"/>
    </source>
</evidence>
<dbReference type="EMBL" id="JBHRWR010000009">
    <property type="protein sequence ID" value="MFC3574522.1"/>
    <property type="molecule type" value="Genomic_DNA"/>
</dbReference>
<comment type="caution">
    <text evidence="1">The sequence shown here is derived from an EMBL/GenBank/DDBJ whole genome shotgun (WGS) entry which is preliminary data.</text>
</comment>
<gene>
    <name evidence="1" type="ORF">ACFOZ0_14820</name>
</gene>
<dbReference type="Proteomes" id="UP001595701">
    <property type="component" value="Unassembled WGS sequence"/>
</dbReference>
<organism evidence="1 2">
    <name type="scientific">Streptomyces yaanensis</name>
    <dbReference type="NCBI Taxonomy" id="1142239"/>
    <lineage>
        <taxon>Bacteria</taxon>
        <taxon>Bacillati</taxon>
        <taxon>Actinomycetota</taxon>
        <taxon>Actinomycetes</taxon>
        <taxon>Kitasatosporales</taxon>
        <taxon>Streptomycetaceae</taxon>
        <taxon>Streptomyces</taxon>
    </lineage>
</organism>
<evidence type="ECO:0000313" key="1">
    <source>
        <dbReference type="EMBL" id="MFC3574522.1"/>
    </source>
</evidence>
<evidence type="ECO:0008006" key="3">
    <source>
        <dbReference type="Google" id="ProtNLM"/>
    </source>
</evidence>
<keyword evidence="2" id="KW-1185">Reference proteome</keyword>
<dbReference type="RefSeq" id="WP_310769601.1">
    <property type="nucleotide sequence ID" value="NZ_JBHRWR010000009.1"/>
</dbReference>
<sequence length="234" mass="24555">MRVMSESIAVRCPACGRRHRYTAPTYPCACGAPVAPSLDAHGTATAVTHRAWDEEWVDVRCAACGSDSQWPRPEMGCPCGTVLCVPVDRADADHGHGHGHSHGAPVSRGPARRAVPIRTALDAVTAAVLYLRGLGHQDVRRADQPPTAGIGLAAHGVVAQVDPTVRPASVRDVECLWLTAMAESADCLYFSLAGYADDARDRADRLGVPLFVLDPTGVARPVNAPAVALDATAG</sequence>
<reference evidence="2" key="1">
    <citation type="journal article" date="2019" name="Int. J. Syst. Evol. Microbiol.">
        <title>The Global Catalogue of Microorganisms (GCM) 10K type strain sequencing project: providing services to taxonomists for standard genome sequencing and annotation.</title>
        <authorList>
            <consortium name="The Broad Institute Genomics Platform"/>
            <consortium name="The Broad Institute Genome Sequencing Center for Infectious Disease"/>
            <person name="Wu L."/>
            <person name="Ma J."/>
        </authorList>
    </citation>
    <scope>NUCLEOTIDE SEQUENCE [LARGE SCALE GENOMIC DNA]</scope>
    <source>
        <strain evidence="2">CGMCC 4.7035</strain>
    </source>
</reference>
<name>A0ABV7SDW4_9ACTN</name>